<proteinExistence type="predicted"/>
<gene>
    <name evidence="1" type="ORF">BDDG_12645</name>
</gene>
<protein>
    <submittedName>
        <fullName evidence="1">Uncharacterized protein</fullName>
    </submittedName>
</protein>
<accession>A0A0J9EQ81</accession>
<reference evidence="1" key="1">
    <citation type="submission" date="2010-03" db="EMBL/GenBank/DDBJ databases">
        <title>Annotation of Blastomyces dermatitidis strain ATCC 18188.</title>
        <authorList>
            <consortium name="The Broad Institute Genome Sequencing Platform"/>
            <consortium name="Broad Institute Genome Sequencing Center for Infectious Disease."/>
            <person name="Cuomo C."/>
            <person name="Klein B."/>
            <person name="Sullivan T."/>
            <person name="Heitman J."/>
            <person name="Young S."/>
            <person name="Zeng Q."/>
            <person name="Gargeya S."/>
            <person name="Alvarado L."/>
            <person name="Berlin A.M."/>
            <person name="Chapman S.B."/>
            <person name="Chen Z."/>
            <person name="Freedman E."/>
            <person name="Gellesch M."/>
            <person name="Goldberg J."/>
            <person name="Griggs A."/>
            <person name="Gujja S."/>
            <person name="Heilman E."/>
            <person name="Heiman D."/>
            <person name="Howarth C."/>
            <person name="Mehta T."/>
            <person name="Neiman D."/>
            <person name="Pearson M."/>
            <person name="Roberts A."/>
            <person name="Saif S."/>
            <person name="Shea T."/>
            <person name="Shenoy N."/>
            <person name="Sisk P."/>
            <person name="Stolte C."/>
            <person name="Sykes S."/>
            <person name="White J."/>
            <person name="Yandava C."/>
            <person name="Haas B."/>
            <person name="Nusbaum C."/>
            <person name="Birren B."/>
        </authorList>
    </citation>
    <scope>NUCLEOTIDE SEQUENCE</scope>
    <source>
        <strain evidence="1">ATCC 18188</strain>
    </source>
</reference>
<organism evidence="1">
    <name type="scientific">Ajellomyces dermatitidis (strain ATCC 18188 / CBS 674.68)</name>
    <name type="common">Blastomyces dermatitidis</name>
    <dbReference type="NCBI Taxonomy" id="653446"/>
    <lineage>
        <taxon>Eukaryota</taxon>
        <taxon>Fungi</taxon>
        <taxon>Dikarya</taxon>
        <taxon>Ascomycota</taxon>
        <taxon>Pezizomycotina</taxon>
        <taxon>Eurotiomycetes</taxon>
        <taxon>Eurotiomycetidae</taxon>
        <taxon>Onygenales</taxon>
        <taxon>Ajellomycetaceae</taxon>
        <taxon>Blastomyces</taxon>
    </lineage>
</organism>
<dbReference type="AlphaFoldDB" id="A0A0J9EQ81"/>
<evidence type="ECO:0000313" key="1">
    <source>
        <dbReference type="EMBL" id="KMW68197.1"/>
    </source>
</evidence>
<sequence>MPSKKLSCSSRTLGADGLCCRLVMVDGWMVMGHPSLKYHYGTVLRNIRTCLYVMYVHVLNTGLRDKQRKIRENQPMVEADRDRHKLNCSTVLHHRLNKPFTRICIDYSVVGQQSSWLKLILVPRANRSVEDGLERPGCYYTVRIRVTTVG</sequence>
<name>A0A0J9EQ81_AJEDA</name>
<dbReference type="EMBL" id="GG749455">
    <property type="protein sequence ID" value="KMW68197.1"/>
    <property type="molecule type" value="Genomic_DNA"/>
</dbReference>
<dbReference type="Proteomes" id="UP000007802">
    <property type="component" value="Unassembled WGS sequence"/>
</dbReference>